<dbReference type="GO" id="GO:0000981">
    <property type="term" value="F:DNA-binding transcription factor activity, RNA polymerase II-specific"/>
    <property type="evidence" value="ECO:0007669"/>
    <property type="project" value="InterPro"/>
</dbReference>
<accession>W9X0D0</accession>
<keyword evidence="10" id="KW-1185">Reference proteome</keyword>
<keyword evidence="2" id="KW-0479">Metal-binding</keyword>
<evidence type="ECO:0000313" key="9">
    <source>
        <dbReference type="EMBL" id="EXJ73912.1"/>
    </source>
</evidence>
<evidence type="ECO:0000256" key="1">
    <source>
        <dbReference type="ARBA" id="ARBA00004123"/>
    </source>
</evidence>
<dbReference type="InterPro" id="IPR007219">
    <property type="entry name" value="XnlR_reg_dom"/>
</dbReference>
<dbReference type="PANTHER" id="PTHR40626:SF10">
    <property type="entry name" value="C2H2-TYPE DOMAIN-CONTAINING PROTEIN"/>
    <property type="match status" value="1"/>
</dbReference>
<feature type="compositionally biased region" description="Acidic residues" evidence="7">
    <location>
        <begin position="67"/>
        <end position="76"/>
    </location>
</feature>
<evidence type="ECO:0000313" key="10">
    <source>
        <dbReference type="Proteomes" id="UP000019471"/>
    </source>
</evidence>
<keyword evidence="3" id="KW-0677">Repeat</keyword>
<comment type="subcellular location">
    <subcellularLocation>
        <location evidence="1">Nucleus</location>
    </subcellularLocation>
</comment>
<reference evidence="9 10" key="1">
    <citation type="submission" date="2013-03" db="EMBL/GenBank/DDBJ databases">
        <title>The Genome Sequence of Cladophialophora psammophila CBS 110553.</title>
        <authorList>
            <consortium name="The Broad Institute Genomics Platform"/>
            <person name="Cuomo C."/>
            <person name="de Hoog S."/>
            <person name="Gorbushina A."/>
            <person name="Walker B."/>
            <person name="Young S.K."/>
            <person name="Zeng Q."/>
            <person name="Gargeya S."/>
            <person name="Fitzgerald M."/>
            <person name="Haas B."/>
            <person name="Abouelleil A."/>
            <person name="Allen A.W."/>
            <person name="Alvarado L."/>
            <person name="Arachchi H.M."/>
            <person name="Berlin A.M."/>
            <person name="Chapman S.B."/>
            <person name="Gainer-Dewar J."/>
            <person name="Goldberg J."/>
            <person name="Griggs A."/>
            <person name="Gujja S."/>
            <person name="Hansen M."/>
            <person name="Howarth C."/>
            <person name="Imamovic A."/>
            <person name="Ireland A."/>
            <person name="Larimer J."/>
            <person name="McCowan C."/>
            <person name="Murphy C."/>
            <person name="Pearson M."/>
            <person name="Poon T.W."/>
            <person name="Priest M."/>
            <person name="Roberts A."/>
            <person name="Saif S."/>
            <person name="Shea T."/>
            <person name="Sisk P."/>
            <person name="Sykes S."/>
            <person name="Wortman J."/>
            <person name="Nusbaum C."/>
            <person name="Birren B."/>
        </authorList>
    </citation>
    <scope>NUCLEOTIDE SEQUENCE [LARGE SCALE GENOMIC DNA]</scope>
    <source>
        <strain evidence="9 10">CBS 110553</strain>
    </source>
</reference>
<dbReference type="OrthoDB" id="10477091at2759"/>
<feature type="region of interest" description="Disordered" evidence="7">
    <location>
        <begin position="58"/>
        <end position="97"/>
    </location>
</feature>
<proteinExistence type="predicted"/>
<comment type="caution">
    <text evidence="9">The sequence shown here is derived from an EMBL/GenBank/DDBJ whole genome shotgun (WGS) entry which is preliminary data.</text>
</comment>
<evidence type="ECO:0000256" key="2">
    <source>
        <dbReference type="ARBA" id="ARBA00022723"/>
    </source>
</evidence>
<dbReference type="GO" id="GO:0000785">
    <property type="term" value="C:chromatin"/>
    <property type="evidence" value="ECO:0007669"/>
    <property type="project" value="TreeGrafter"/>
</dbReference>
<feature type="compositionally biased region" description="Low complexity" evidence="7">
    <location>
        <begin position="305"/>
        <end position="320"/>
    </location>
</feature>
<dbReference type="CDD" id="cd12148">
    <property type="entry name" value="fungal_TF_MHR"/>
    <property type="match status" value="1"/>
</dbReference>
<name>W9X0D0_9EURO</name>
<feature type="region of interest" description="Disordered" evidence="7">
    <location>
        <begin position="298"/>
        <end position="320"/>
    </location>
</feature>
<keyword evidence="6" id="KW-0539">Nucleus</keyword>
<dbReference type="Pfam" id="PF04082">
    <property type="entry name" value="Fungal_trans"/>
    <property type="match status" value="1"/>
</dbReference>
<evidence type="ECO:0000256" key="3">
    <source>
        <dbReference type="ARBA" id="ARBA00022737"/>
    </source>
</evidence>
<dbReference type="GO" id="GO:0000978">
    <property type="term" value="F:RNA polymerase II cis-regulatory region sequence-specific DNA binding"/>
    <property type="evidence" value="ECO:0007669"/>
    <property type="project" value="InterPro"/>
</dbReference>
<evidence type="ECO:0000256" key="4">
    <source>
        <dbReference type="ARBA" id="ARBA00022771"/>
    </source>
</evidence>
<feature type="domain" description="Xylanolytic transcriptional activator regulatory" evidence="8">
    <location>
        <begin position="372"/>
        <end position="492"/>
    </location>
</feature>
<dbReference type="GO" id="GO:0005634">
    <property type="term" value="C:nucleus"/>
    <property type="evidence" value="ECO:0007669"/>
    <property type="project" value="UniProtKB-SubCell"/>
</dbReference>
<protein>
    <recommendedName>
        <fullName evidence="8">Xylanolytic transcriptional activator regulatory domain-containing protein</fullName>
    </recommendedName>
</protein>
<dbReference type="STRING" id="1182543.W9X0D0"/>
<evidence type="ECO:0000259" key="8">
    <source>
        <dbReference type="Pfam" id="PF04082"/>
    </source>
</evidence>
<gene>
    <name evidence="9" type="ORF">A1O5_02206</name>
</gene>
<dbReference type="AlphaFoldDB" id="W9X0D0"/>
<evidence type="ECO:0000256" key="6">
    <source>
        <dbReference type="ARBA" id="ARBA00023242"/>
    </source>
</evidence>
<dbReference type="Proteomes" id="UP000019471">
    <property type="component" value="Unassembled WGS sequence"/>
</dbReference>
<evidence type="ECO:0000256" key="7">
    <source>
        <dbReference type="SAM" id="MobiDB-lite"/>
    </source>
</evidence>
<keyword evidence="4" id="KW-0863">Zinc-finger</keyword>
<dbReference type="HOGENOM" id="CLU_499653_0_0_1"/>
<dbReference type="GO" id="GO:0008270">
    <property type="term" value="F:zinc ion binding"/>
    <property type="evidence" value="ECO:0007669"/>
    <property type="project" value="UniProtKB-KW"/>
</dbReference>
<dbReference type="GO" id="GO:0006351">
    <property type="term" value="P:DNA-templated transcription"/>
    <property type="evidence" value="ECO:0007669"/>
    <property type="project" value="InterPro"/>
</dbReference>
<feature type="region of interest" description="Disordered" evidence="7">
    <location>
        <begin position="168"/>
        <end position="189"/>
    </location>
</feature>
<keyword evidence="5" id="KW-0862">Zinc</keyword>
<organism evidence="9 10">
    <name type="scientific">Cladophialophora psammophila CBS 110553</name>
    <dbReference type="NCBI Taxonomy" id="1182543"/>
    <lineage>
        <taxon>Eukaryota</taxon>
        <taxon>Fungi</taxon>
        <taxon>Dikarya</taxon>
        <taxon>Ascomycota</taxon>
        <taxon>Pezizomycotina</taxon>
        <taxon>Eurotiomycetes</taxon>
        <taxon>Chaetothyriomycetidae</taxon>
        <taxon>Chaetothyriales</taxon>
        <taxon>Herpotrichiellaceae</taxon>
        <taxon>Cladophialophora</taxon>
    </lineage>
</organism>
<dbReference type="GeneID" id="19186939"/>
<dbReference type="PANTHER" id="PTHR40626">
    <property type="entry name" value="MIP31509P"/>
    <property type="match status" value="1"/>
</dbReference>
<dbReference type="InterPro" id="IPR051059">
    <property type="entry name" value="VerF-like"/>
</dbReference>
<sequence length="545" mass="59790">MPAKYALRPSSEVSTVFVTNVLTPERSHIIADTVISAIPGETLLFAMRGLCIPQSIPRYMPRNARDDDSEGADPEDTVPVSMEARSPESNNLLDEDSLEHVTPSSDTLLFSADLYSSASNQHSHFALAASTADADGNSVKELCSGHQGICENTNVPALSDVSAIVNNQQNNSPSVRQPGNSPMQGGSLNQPAANTALLSQDITFANLDFFEPFLGLPYDASDFLGLQNELGHLETVSNLPQLGNSVSQRTDFVYHSQDLAGNIALFGSHTSLPKMSALGTTMPQTHSQAHNLPLKSNLVEDPTKLSDPSPTSTTSSLSSLLEVTKPEQVKRTHFRITEETRTALYKDLTTRLSQDELWEYEHPEALALEKCLRSYVDAFHIHLPILHVSSLTVEETSSPLILIMCAIGALYRLERKLAISMYRKASQAFDRSMSAWLAINESLVVIEAFNPQSEEMSQPKSLPLWMMQARFLLAVFGTLNGNAGLIKRAFGLLSAQWTVRIPVKNIVCTKHFAGLSLGLDFPERSSECQRHEMGGLDRKRVIQEV</sequence>
<dbReference type="RefSeq" id="XP_007741012.1">
    <property type="nucleotide sequence ID" value="XM_007742822.1"/>
</dbReference>
<dbReference type="EMBL" id="AMGX01000003">
    <property type="protein sequence ID" value="EXJ73912.1"/>
    <property type="molecule type" value="Genomic_DNA"/>
</dbReference>
<evidence type="ECO:0000256" key="5">
    <source>
        <dbReference type="ARBA" id="ARBA00022833"/>
    </source>
</evidence>